<reference evidence="1" key="1">
    <citation type="journal article" date="2021" name="PeerJ">
        <title>Extensive microbial diversity within the chicken gut microbiome revealed by metagenomics and culture.</title>
        <authorList>
            <person name="Gilroy R."/>
            <person name="Ravi A."/>
            <person name="Getino M."/>
            <person name="Pursley I."/>
            <person name="Horton D.L."/>
            <person name="Alikhan N.F."/>
            <person name="Baker D."/>
            <person name="Gharbi K."/>
            <person name="Hall N."/>
            <person name="Watson M."/>
            <person name="Adriaenssens E.M."/>
            <person name="Foster-Nyarko E."/>
            <person name="Jarju S."/>
            <person name="Secka A."/>
            <person name="Antonio M."/>
            <person name="Oren A."/>
            <person name="Chaudhuri R.R."/>
            <person name="La Ragione R."/>
            <person name="Hildebrand F."/>
            <person name="Pallen M.J."/>
        </authorList>
    </citation>
    <scope>NUCLEOTIDE SEQUENCE</scope>
    <source>
        <strain evidence="1">CHK179-5677</strain>
    </source>
</reference>
<accession>A0A921MLQ4</accession>
<dbReference type="Gene3D" id="2.70.98.10">
    <property type="match status" value="1"/>
</dbReference>
<dbReference type="GO" id="GO:0030246">
    <property type="term" value="F:carbohydrate binding"/>
    <property type="evidence" value="ECO:0007669"/>
    <property type="project" value="InterPro"/>
</dbReference>
<dbReference type="EMBL" id="DYUC01000064">
    <property type="protein sequence ID" value="HJG86699.1"/>
    <property type="molecule type" value="Genomic_DNA"/>
</dbReference>
<protein>
    <recommendedName>
        <fullName evidence="3">Aldose 1-epimerase</fullName>
    </recommendedName>
</protein>
<name>A0A921MLQ4_9FIRM</name>
<dbReference type="GO" id="GO:0005975">
    <property type="term" value="P:carbohydrate metabolic process"/>
    <property type="evidence" value="ECO:0007669"/>
    <property type="project" value="InterPro"/>
</dbReference>
<evidence type="ECO:0000313" key="2">
    <source>
        <dbReference type="Proteomes" id="UP000760668"/>
    </source>
</evidence>
<proteinExistence type="predicted"/>
<evidence type="ECO:0008006" key="3">
    <source>
        <dbReference type="Google" id="ProtNLM"/>
    </source>
</evidence>
<sequence length="87" mass="9603">MVLAEADREVTLEAEGDSRRVTVSCPQMPYLGLWHMPGTDAPYVCIEPWVSLPSEQGKAAAFEEQPDLIALEPGGQYQNHWSITVST</sequence>
<gene>
    <name evidence="1" type="ORF">K8V01_06730</name>
</gene>
<comment type="caution">
    <text evidence="1">The sequence shown here is derived from an EMBL/GenBank/DDBJ whole genome shotgun (WGS) entry which is preliminary data.</text>
</comment>
<dbReference type="InterPro" id="IPR014718">
    <property type="entry name" value="GH-type_carb-bd"/>
</dbReference>
<dbReference type="AlphaFoldDB" id="A0A921MLQ4"/>
<evidence type="ECO:0000313" key="1">
    <source>
        <dbReference type="EMBL" id="HJG86699.1"/>
    </source>
</evidence>
<reference evidence="1" key="2">
    <citation type="submission" date="2021-09" db="EMBL/GenBank/DDBJ databases">
        <authorList>
            <person name="Gilroy R."/>
        </authorList>
    </citation>
    <scope>NUCLEOTIDE SEQUENCE</scope>
    <source>
        <strain evidence="1">CHK179-5677</strain>
    </source>
</reference>
<dbReference type="GO" id="GO:0003824">
    <property type="term" value="F:catalytic activity"/>
    <property type="evidence" value="ECO:0007669"/>
    <property type="project" value="InterPro"/>
</dbReference>
<dbReference type="Proteomes" id="UP000760668">
    <property type="component" value="Unassembled WGS sequence"/>
</dbReference>
<dbReference type="InterPro" id="IPR011013">
    <property type="entry name" value="Gal_mutarotase_sf_dom"/>
</dbReference>
<organism evidence="1 2">
    <name type="scientific">Pseudoflavonifractor capillosus</name>
    <dbReference type="NCBI Taxonomy" id="106588"/>
    <lineage>
        <taxon>Bacteria</taxon>
        <taxon>Bacillati</taxon>
        <taxon>Bacillota</taxon>
        <taxon>Clostridia</taxon>
        <taxon>Eubacteriales</taxon>
        <taxon>Oscillospiraceae</taxon>
        <taxon>Pseudoflavonifractor</taxon>
    </lineage>
</organism>
<dbReference type="RefSeq" id="WP_295370105.1">
    <property type="nucleotide sequence ID" value="NZ_DYUC01000064.1"/>
</dbReference>
<dbReference type="SUPFAM" id="SSF74650">
    <property type="entry name" value="Galactose mutarotase-like"/>
    <property type="match status" value="1"/>
</dbReference>